<keyword evidence="1" id="KW-0472">Membrane</keyword>
<keyword evidence="1" id="KW-1133">Transmembrane helix</keyword>
<dbReference type="EMBL" id="BGPR01087595">
    <property type="protein sequence ID" value="GBM07783.1"/>
    <property type="molecule type" value="Genomic_DNA"/>
</dbReference>
<evidence type="ECO:0000313" key="2">
    <source>
        <dbReference type="EMBL" id="GBM07783.1"/>
    </source>
</evidence>
<feature type="transmembrane region" description="Helical" evidence="1">
    <location>
        <begin position="30"/>
        <end position="56"/>
    </location>
</feature>
<accession>A0A4Y2CTU2</accession>
<gene>
    <name evidence="2" type="ORF">AVEN_61200_1</name>
</gene>
<keyword evidence="1" id="KW-0812">Transmembrane</keyword>
<comment type="caution">
    <text evidence="2">The sequence shown here is derived from an EMBL/GenBank/DDBJ whole genome shotgun (WGS) entry which is preliminary data.</text>
</comment>
<reference evidence="2 3" key="1">
    <citation type="journal article" date="2019" name="Sci. Rep.">
        <title>Orb-weaving spider Araneus ventricosus genome elucidates the spidroin gene catalogue.</title>
        <authorList>
            <person name="Kono N."/>
            <person name="Nakamura H."/>
            <person name="Ohtoshi R."/>
            <person name="Moran D.A.P."/>
            <person name="Shinohara A."/>
            <person name="Yoshida Y."/>
            <person name="Fujiwara M."/>
            <person name="Mori M."/>
            <person name="Tomita M."/>
            <person name="Arakawa K."/>
        </authorList>
    </citation>
    <scope>NUCLEOTIDE SEQUENCE [LARGE SCALE GENOMIC DNA]</scope>
</reference>
<keyword evidence="3" id="KW-1185">Reference proteome</keyword>
<dbReference type="Proteomes" id="UP000499080">
    <property type="component" value="Unassembled WGS sequence"/>
</dbReference>
<evidence type="ECO:0000313" key="3">
    <source>
        <dbReference type="Proteomes" id="UP000499080"/>
    </source>
</evidence>
<dbReference type="AlphaFoldDB" id="A0A4Y2CTU2"/>
<sequence length="125" mass="13779">MEQSLSYWILLFLHGMNLCLVGFCSYVDQVLCLVGFCCSYMDGLCLVDSAVSFLLFAHGRSHILLDSAVPHGRVSALWILLISRGMASMLWILPQSHGIVSVLCSADLMEWPSVLVDSAVFSHGR</sequence>
<organism evidence="2 3">
    <name type="scientific">Araneus ventricosus</name>
    <name type="common">Orbweaver spider</name>
    <name type="synonym">Epeira ventricosa</name>
    <dbReference type="NCBI Taxonomy" id="182803"/>
    <lineage>
        <taxon>Eukaryota</taxon>
        <taxon>Metazoa</taxon>
        <taxon>Ecdysozoa</taxon>
        <taxon>Arthropoda</taxon>
        <taxon>Chelicerata</taxon>
        <taxon>Arachnida</taxon>
        <taxon>Araneae</taxon>
        <taxon>Araneomorphae</taxon>
        <taxon>Entelegynae</taxon>
        <taxon>Araneoidea</taxon>
        <taxon>Araneidae</taxon>
        <taxon>Araneus</taxon>
    </lineage>
</organism>
<feature type="transmembrane region" description="Helical" evidence="1">
    <location>
        <begin position="76"/>
        <end position="93"/>
    </location>
</feature>
<evidence type="ECO:0000256" key="1">
    <source>
        <dbReference type="SAM" id="Phobius"/>
    </source>
</evidence>
<proteinExistence type="predicted"/>
<protein>
    <submittedName>
        <fullName evidence="2">Uncharacterized protein</fullName>
    </submittedName>
</protein>
<name>A0A4Y2CTU2_ARAVE</name>
<feature type="transmembrane region" description="Helical" evidence="1">
    <location>
        <begin position="6"/>
        <end position="23"/>
    </location>
</feature>